<reference evidence="2" key="1">
    <citation type="submission" date="2021-02" db="EMBL/GenBank/DDBJ databases">
        <authorList>
            <person name="Dougan E. K."/>
            <person name="Rhodes N."/>
            <person name="Thang M."/>
            <person name="Chan C."/>
        </authorList>
    </citation>
    <scope>NUCLEOTIDE SEQUENCE</scope>
</reference>
<evidence type="ECO:0000313" key="3">
    <source>
        <dbReference type="Proteomes" id="UP000626109"/>
    </source>
</evidence>
<gene>
    <name evidence="2" type="ORF">PGLA2088_LOCUS26280</name>
</gene>
<protein>
    <submittedName>
        <fullName evidence="2">Uncharacterized protein</fullName>
    </submittedName>
</protein>
<dbReference type="Proteomes" id="UP000626109">
    <property type="component" value="Unassembled WGS sequence"/>
</dbReference>
<accession>A0A813JUE7</accession>
<dbReference type="EMBL" id="CAJNNW010027001">
    <property type="protein sequence ID" value="CAE8689034.1"/>
    <property type="molecule type" value="Genomic_DNA"/>
</dbReference>
<proteinExistence type="predicted"/>
<comment type="caution">
    <text evidence="2">The sequence shown here is derived from an EMBL/GenBank/DDBJ whole genome shotgun (WGS) entry which is preliminary data.</text>
</comment>
<evidence type="ECO:0000256" key="1">
    <source>
        <dbReference type="SAM" id="MobiDB-lite"/>
    </source>
</evidence>
<evidence type="ECO:0000313" key="2">
    <source>
        <dbReference type="EMBL" id="CAE8689034.1"/>
    </source>
</evidence>
<feature type="compositionally biased region" description="Low complexity" evidence="1">
    <location>
        <begin position="60"/>
        <end position="82"/>
    </location>
</feature>
<dbReference type="AlphaFoldDB" id="A0A813JUE7"/>
<feature type="region of interest" description="Disordered" evidence="1">
    <location>
        <begin position="52"/>
        <end position="83"/>
    </location>
</feature>
<feature type="non-terminal residue" evidence="2">
    <location>
        <position position="229"/>
    </location>
</feature>
<organism evidence="2 3">
    <name type="scientific">Polarella glacialis</name>
    <name type="common">Dinoflagellate</name>
    <dbReference type="NCBI Taxonomy" id="89957"/>
    <lineage>
        <taxon>Eukaryota</taxon>
        <taxon>Sar</taxon>
        <taxon>Alveolata</taxon>
        <taxon>Dinophyceae</taxon>
        <taxon>Suessiales</taxon>
        <taxon>Suessiaceae</taxon>
        <taxon>Polarella</taxon>
    </lineage>
</organism>
<sequence>MRTAGDDGSFATHIVVSGREPLLVSLTPSALRLTARILPLFLESLSVGSEGSATDYGNDSYSNHGNSNSINSNNNSNSSNNDNHIHRQRQQLCGRAPVVGAPGGQGRGMRFRVVNICEFPVDLELEGGSSASSARIGPTGSLWEPLDEWVFPHFASALRARLPGGTLSEPLLLERFGTVVAIPGIGAVAEMLAPDPSYRLLLLAPLLRLHNQTGLPLVVRFHDALQREE</sequence>
<name>A0A813JUE7_POLGL</name>